<dbReference type="Proteomes" id="UP000199437">
    <property type="component" value="Unassembled WGS sequence"/>
</dbReference>
<proteinExistence type="predicted"/>
<feature type="domain" description="3-keto-alpha-glucoside-1,2-lyase/3-keto-2-hydroxy-glucal hydratase" evidence="2">
    <location>
        <begin position="29"/>
        <end position="209"/>
    </location>
</feature>
<evidence type="ECO:0000256" key="1">
    <source>
        <dbReference type="SAM" id="SignalP"/>
    </source>
</evidence>
<feature type="signal peptide" evidence="1">
    <location>
        <begin position="1"/>
        <end position="22"/>
    </location>
</feature>
<dbReference type="Pfam" id="PF06439">
    <property type="entry name" value="3keto-disac_hyd"/>
    <property type="match status" value="1"/>
</dbReference>
<dbReference type="Gene3D" id="2.60.120.560">
    <property type="entry name" value="Exo-inulinase, domain 1"/>
    <property type="match status" value="1"/>
</dbReference>
<keyword evidence="1" id="KW-0732">Signal</keyword>
<evidence type="ECO:0000313" key="4">
    <source>
        <dbReference type="Proteomes" id="UP000199437"/>
    </source>
</evidence>
<dbReference type="InterPro" id="IPR010496">
    <property type="entry name" value="AL/BT2_dom"/>
</dbReference>
<keyword evidence="4" id="KW-1185">Reference proteome</keyword>
<protein>
    <recommendedName>
        <fullName evidence="2">3-keto-alpha-glucoside-1,2-lyase/3-keto-2-hydroxy-glucal hydratase domain-containing protein</fullName>
    </recommendedName>
</protein>
<feature type="chain" id="PRO_5011452365" description="3-keto-alpha-glucoside-1,2-lyase/3-keto-2-hydroxy-glucal hydratase domain-containing protein" evidence="1">
    <location>
        <begin position="23"/>
        <end position="215"/>
    </location>
</feature>
<name>A0A1I0Q450_9BACT</name>
<dbReference type="OrthoDB" id="259356at2"/>
<organism evidence="3 4">
    <name type="scientific">Roseivirga pacifica</name>
    <dbReference type="NCBI Taxonomy" id="1267423"/>
    <lineage>
        <taxon>Bacteria</taxon>
        <taxon>Pseudomonadati</taxon>
        <taxon>Bacteroidota</taxon>
        <taxon>Cytophagia</taxon>
        <taxon>Cytophagales</taxon>
        <taxon>Roseivirgaceae</taxon>
        <taxon>Roseivirga</taxon>
    </lineage>
</organism>
<dbReference type="AlphaFoldDB" id="A0A1I0Q450"/>
<reference evidence="4" key="1">
    <citation type="submission" date="2016-10" db="EMBL/GenBank/DDBJ databases">
        <authorList>
            <person name="Varghese N."/>
            <person name="Submissions S."/>
        </authorList>
    </citation>
    <scope>NUCLEOTIDE SEQUENCE [LARGE SCALE GENOMIC DNA]</scope>
    <source>
        <strain evidence="4">CGMCC 1.12402</strain>
    </source>
</reference>
<evidence type="ECO:0000259" key="2">
    <source>
        <dbReference type="Pfam" id="PF06439"/>
    </source>
</evidence>
<dbReference type="RefSeq" id="WP_090258437.1">
    <property type="nucleotide sequence ID" value="NZ_RBHZ01000002.1"/>
</dbReference>
<evidence type="ECO:0000313" key="3">
    <source>
        <dbReference type="EMBL" id="SEW21698.1"/>
    </source>
</evidence>
<dbReference type="STRING" id="1267423.SAMN05216290_1995"/>
<dbReference type="PROSITE" id="PS51257">
    <property type="entry name" value="PROKAR_LIPOPROTEIN"/>
    <property type="match status" value="1"/>
</dbReference>
<gene>
    <name evidence="3" type="ORF">SAMN05216290_1995</name>
</gene>
<accession>A0A1I0Q450</accession>
<dbReference type="EMBL" id="FOIR01000002">
    <property type="protein sequence ID" value="SEW21698.1"/>
    <property type="molecule type" value="Genomic_DNA"/>
</dbReference>
<sequence>MKYAKTLRLNLLLLTVATIFCACQTEKRQEIFNGKDLTNWEHVGDGSFTIENGLLKTQGGMGLLYYTPEKLGDVTIRVVYKGADQNNAGVFIRIPEQPTEAWMPVNRGYEVQIDDREDEFHKTGVLYSLTKAKAAPGIPGEWNTMEITLDGTRTIVKVNDVLVTDFTEGDPVPEKKLDYEPDRGPRPAQGYIGLQNHGGDDVIYFKEVSLIPLKK</sequence>
<dbReference type="GO" id="GO:0016787">
    <property type="term" value="F:hydrolase activity"/>
    <property type="evidence" value="ECO:0007669"/>
    <property type="project" value="InterPro"/>
</dbReference>